<geneLocation type="plasmid" evidence="1 2">
    <name>pHTUR02</name>
</geneLocation>
<organism evidence="1 2">
    <name type="scientific">Haloterrigena turkmenica (strain ATCC 51198 / DSM 5511 / JCM 9101 / NCIMB 13204 / VKM B-1734 / 4k)</name>
    <name type="common">Halococcus turkmenicus</name>
    <dbReference type="NCBI Taxonomy" id="543526"/>
    <lineage>
        <taxon>Archaea</taxon>
        <taxon>Methanobacteriati</taxon>
        <taxon>Methanobacteriota</taxon>
        <taxon>Stenosarchaea group</taxon>
        <taxon>Halobacteria</taxon>
        <taxon>Halobacteriales</taxon>
        <taxon>Natrialbaceae</taxon>
        <taxon>Haloterrigena</taxon>
    </lineage>
</organism>
<dbReference type="Proteomes" id="UP000001903">
    <property type="component" value="Plasmid pHTUR02"/>
</dbReference>
<reference evidence="1 2" key="1">
    <citation type="journal article" date="2010" name="Stand. Genomic Sci.">
        <title>Complete genome sequence of Haloterrigena turkmenica type strain (4k).</title>
        <authorList>
            <person name="Saunders E."/>
            <person name="Tindall B.J."/>
            <person name="Fahnrich R."/>
            <person name="Lapidus A."/>
            <person name="Copeland A."/>
            <person name="Del Rio T.G."/>
            <person name="Lucas S."/>
            <person name="Chen F."/>
            <person name="Tice H."/>
            <person name="Cheng J.F."/>
            <person name="Han C."/>
            <person name="Detter J.C."/>
            <person name="Bruce D."/>
            <person name="Goodwin L."/>
            <person name="Chain P."/>
            <person name="Pitluck S."/>
            <person name="Pati A."/>
            <person name="Ivanova N."/>
            <person name="Mavromatis K."/>
            <person name="Chen A."/>
            <person name="Palaniappan K."/>
            <person name="Land M."/>
            <person name="Hauser L."/>
            <person name="Chang Y.J."/>
            <person name="Jeffries C.D."/>
            <person name="Brettin T."/>
            <person name="Rohde M."/>
            <person name="Goker M."/>
            <person name="Bristow J."/>
            <person name="Eisen J.A."/>
            <person name="Markowitz V."/>
            <person name="Hugenholtz P."/>
            <person name="Klenk H.P."/>
            <person name="Kyrpides N.C."/>
        </authorList>
    </citation>
    <scope>NUCLEOTIDE SEQUENCE [LARGE SCALE GENOMIC DNA]</scope>
    <source>
        <strain evidence="2">ATCC 51198 / DSM 5511 / JCM 9101 / NCIMB 13204 / VKM B-1734 / 4k</strain>
    </source>
</reference>
<dbReference type="AlphaFoldDB" id="D2S265"/>
<protein>
    <submittedName>
        <fullName evidence="1">Uncharacterized protein</fullName>
    </submittedName>
</protein>
<proteinExistence type="predicted"/>
<keyword evidence="2" id="KW-1185">Reference proteome</keyword>
<gene>
    <name evidence="1" type="ordered locus">Htur_4684</name>
</gene>
<name>D2S265_HALTV</name>
<dbReference type="EMBL" id="CP001862">
    <property type="protein sequence ID" value="ADB63462.1"/>
    <property type="molecule type" value="Genomic_DNA"/>
</dbReference>
<accession>D2S265</accession>
<evidence type="ECO:0000313" key="2">
    <source>
        <dbReference type="Proteomes" id="UP000001903"/>
    </source>
</evidence>
<evidence type="ECO:0000313" key="1">
    <source>
        <dbReference type="EMBL" id="ADB63462.1"/>
    </source>
</evidence>
<keyword evidence="1" id="KW-0614">Plasmid</keyword>
<sequence>MRKVSTAGDLSHFVVKTGEREQFPTHEPLQAYVCNKFCGICYDTYLIAEITVLVLSIHAAKNCYIGNENRHHSIFPTTKQIFSSRTTISGFDLTIIVIQ</sequence>
<dbReference type="HOGENOM" id="CLU_2313726_0_0_2"/>
<dbReference type="KEGG" id="htu:Htur_4684"/>